<dbReference type="Proteomes" id="UP000298493">
    <property type="component" value="Unassembled WGS sequence"/>
</dbReference>
<proteinExistence type="predicted"/>
<organism evidence="1 2">
    <name type="scientific">Venturia nashicola</name>
    <dbReference type="NCBI Taxonomy" id="86259"/>
    <lineage>
        <taxon>Eukaryota</taxon>
        <taxon>Fungi</taxon>
        <taxon>Dikarya</taxon>
        <taxon>Ascomycota</taxon>
        <taxon>Pezizomycotina</taxon>
        <taxon>Dothideomycetes</taxon>
        <taxon>Pleosporomycetidae</taxon>
        <taxon>Venturiales</taxon>
        <taxon>Venturiaceae</taxon>
        <taxon>Venturia</taxon>
    </lineage>
</organism>
<protein>
    <submittedName>
        <fullName evidence="1">Uncharacterized protein</fullName>
    </submittedName>
</protein>
<name>A0A4Z1P276_9PEZI</name>
<reference evidence="1 2" key="1">
    <citation type="submission" date="2019-04" db="EMBL/GenBank/DDBJ databases">
        <title>High contiguity whole genome sequence and gene annotation resource for two Venturia nashicola isolates.</title>
        <authorList>
            <person name="Prokchorchik M."/>
            <person name="Won K."/>
            <person name="Lee Y."/>
            <person name="Choi E.D."/>
            <person name="Segonzac C."/>
            <person name="Sohn K.H."/>
        </authorList>
    </citation>
    <scope>NUCLEOTIDE SEQUENCE [LARGE SCALE GENOMIC DNA]</scope>
    <source>
        <strain evidence="1 2">PRI2</strain>
    </source>
</reference>
<comment type="caution">
    <text evidence="1">The sequence shown here is derived from an EMBL/GenBank/DDBJ whole genome shotgun (WGS) entry which is preliminary data.</text>
</comment>
<dbReference type="AlphaFoldDB" id="A0A4Z1P276"/>
<gene>
    <name evidence="1" type="ORF">E6O75_ATG10579</name>
</gene>
<dbReference type="EMBL" id="SNSC02000015">
    <property type="protein sequence ID" value="TID17934.1"/>
    <property type="molecule type" value="Genomic_DNA"/>
</dbReference>
<keyword evidence="2" id="KW-1185">Reference proteome</keyword>
<sequence>MFAVLMLSDGDAIDETKPASKLEMAAEAGATIADDLPIDFFLAGHSASDVDDEFGVTHQVNTGTETLLQPVVRAVDTNGTALDTKHTATSKLSSTTTTCTTGNVASAADLNKNPYYIGTLGSCCGHYLHHGDCRKNNHPGASTCYGSPSVLCLDFQMGNCTTIKYLRHEGNLVHILPSCLVALSNGECFDDACTQGHDNFQMRRDKEEERKDEFRQHRRNDDEGIKSQLEILKCSLETGATRKQTVRGSAAAAMLKSRLEHDIPGPLKMDVVATLKLYEKIVEKRGLNGFELQHAKSEVKGEETAARVATRLEGTDKNTRKQLIMVQYAMNTKATDKQRV</sequence>
<evidence type="ECO:0000313" key="2">
    <source>
        <dbReference type="Proteomes" id="UP000298493"/>
    </source>
</evidence>
<accession>A0A4Z1P276</accession>
<evidence type="ECO:0000313" key="1">
    <source>
        <dbReference type="EMBL" id="TID17934.1"/>
    </source>
</evidence>